<dbReference type="PANTHER" id="PTHR40060">
    <property type="entry name" value="UPF0316 PROTEIN YEBE"/>
    <property type="match status" value="1"/>
</dbReference>
<keyword evidence="3 5" id="KW-1133">Transmembrane helix</keyword>
<comment type="caution">
    <text evidence="7">The sequence shown here is derived from an EMBL/GenBank/DDBJ whole genome shotgun (WGS) entry which is preliminary data.</text>
</comment>
<dbReference type="AlphaFoldDB" id="A0A0E9LYE8"/>
<dbReference type="STRING" id="1236989.JCM15548_12544"/>
<gene>
    <name evidence="7" type="ORF">JCM15548_12544</name>
</gene>
<evidence type="ECO:0000256" key="5">
    <source>
        <dbReference type="SAM" id="Phobius"/>
    </source>
</evidence>
<evidence type="ECO:0000256" key="4">
    <source>
        <dbReference type="ARBA" id="ARBA00023136"/>
    </source>
</evidence>
<protein>
    <submittedName>
        <fullName evidence="7">UPF0316 protein DP2912</fullName>
    </submittedName>
</protein>
<dbReference type="InterPro" id="IPR022930">
    <property type="entry name" value="UPF0316"/>
</dbReference>
<evidence type="ECO:0000313" key="7">
    <source>
        <dbReference type="EMBL" id="GAO30284.1"/>
    </source>
</evidence>
<evidence type="ECO:0000313" key="8">
    <source>
        <dbReference type="Proteomes" id="UP000032900"/>
    </source>
</evidence>
<evidence type="ECO:0000256" key="2">
    <source>
        <dbReference type="ARBA" id="ARBA00022692"/>
    </source>
</evidence>
<organism evidence="7 8">
    <name type="scientific">Geofilum rubicundum JCM 15548</name>
    <dbReference type="NCBI Taxonomy" id="1236989"/>
    <lineage>
        <taxon>Bacteria</taxon>
        <taxon>Pseudomonadati</taxon>
        <taxon>Bacteroidota</taxon>
        <taxon>Bacteroidia</taxon>
        <taxon>Marinilabiliales</taxon>
        <taxon>Marinilabiliaceae</taxon>
        <taxon>Geofilum</taxon>
    </lineage>
</organism>
<dbReference type="Pfam" id="PF18955">
    <property type="entry name" value="DUF5698"/>
    <property type="match status" value="1"/>
</dbReference>
<dbReference type="RefSeq" id="WP_227625713.1">
    <property type="nucleotide sequence ID" value="NZ_BAZW01000021.1"/>
</dbReference>
<keyword evidence="2 5" id="KW-0812">Transmembrane</keyword>
<dbReference type="EMBL" id="BAZW01000021">
    <property type="protein sequence ID" value="GAO30284.1"/>
    <property type="molecule type" value="Genomic_DNA"/>
</dbReference>
<feature type="transmembrane region" description="Helical" evidence="5">
    <location>
        <begin position="12"/>
        <end position="36"/>
    </location>
</feature>
<evidence type="ECO:0000259" key="6">
    <source>
        <dbReference type="Pfam" id="PF18955"/>
    </source>
</evidence>
<keyword evidence="8" id="KW-1185">Reference proteome</keyword>
<dbReference type="Proteomes" id="UP000032900">
    <property type="component" value="Unassembled WGS sequence"/>
</dbReference>
<reference evidence="7 8" key="1">
    <citation type="journal article" date="2015" name="Microbes Environ.">
        <title>Distribution and evolution of nitrogen fixation genes in the phylum bacteroidetes.</title>
        <authorList>
            <person name="Inoue J."/>
            <person name="Oshima K."/>
            <person name="Suda W."/>
            <person name="Sakamoto M."/>
            <person name="Iino T."/>
            <person name="Noda S."/>
            <person name="Hongoh Y."/>
            <person name="Hattori M."/>
            <person name="Ohkuma M."/>
        </authorList>
    </citation>
    <scope>NUCLEOTIDE SEQUENCE [LARGE SCALE GENOMIC DNA]</scope>
    <source>
        <strain evidence="7">JCM 15548</strain>
    </source>
</reference>
<evidence type="ECO:0000256" key="1">
    <source>
        <dbReference type="ARBA" id="ARBA00022475"/>
    </source>
</evidence>
<name>A0A0E9LYE8_9BACT</name>
<keyword evidence="4 5" id="KW-0472">Membrane</keyword>
<evidence type="ECO:0000256" key="3">
    <source>
        <dbReference type="ARBA" id="ARBA00022989"/>
    </source>
</evidence>
<sequence length="134" mass="15225">MDFLYEGFWFTWVFIPLLIFLARVSDVTIGTLRIVFVSKGFKILAPILGFFEVFIWLLAMSKIIQNLDYWMYYIAYSAGFAVGNYVGLIIEERLALGFVNLRIITHEQGDALIKRLANEGFGVTATDAWGPVQG</sequence>
<proteinExistence type="predicted"/>
<dbReference type="InterPro" id="IPR044035">
    <property type="entry name" value="DUF5698"/>
</dbReference>
<keyword evidence="1" id="KW-1003">Cell membrane</keyword>
<accession>A0A0E9LYE8</accession>
<dbReference type="PANTHER" id="PTHR40060:SF1">
    <property type="entry name" value="UPF0316 PROTEIN YEBE"/>
    <property type="match status" value="1"/>
</dbReference>
<feature type="transmembrane region" description="Helical" evidence="5">
    <location>
        <begin position="43"/>
        <end position="64"/>
    </location>
</feature>
<feature type="transmembrane region" description="Helical" evidence="5">
    <location>
        <begin position="70"/>
        <end position="90"/>
    </location>
</feature>
<feature type="domain" description="DUF5698" evidence="6">
    <location>
        <begin position="31"/>
        <end position="87"/>
    </location>
</feature>